<keyword evidence="5 7" id="KW-0234">DNA repair</keyword>
<dbReference type="PANTHER" id="PTHR33991:SF1">
    <property type="entry name" value="DNA REPAIR PROTEIN RECO"/>
    <property type="match status" value="1"/>
</dbReference>
<gene>
    <name evidence="7 9" type="primary">recO</name>
    <name evidence="9" type="ORF">CWE10_08700</name>
</gene>
<dbReference type="InterPro" id="IPR042242">
    <property type="entry name" value="RecO_C"/>
</dbReference>
<dbReference type="SUPFAM" id="SSF50249">
    <property type="entry name" value="Nucleic acid-binding proteins"/>
    <property type="match status" value="1"/>
</dbReference>
<dbReference type="HAMAP" id="MF_00201">
    <property type="entry name" value="RecO"/>
    <property type="match status" value="1"/>
</dbReference>
<comment type="similarity">
    <text evidence="1 7">Belongs to the RecO family.</text>
</comment>
<comment type="caution">
    <text evidence="9">The sequence shown here is derived from an EMBL/GenBank/DDBJ whole genome shotgun (WGS) entry which is preliminary data.</text>
</comment>
<keyword evidence="3 7" id="KW-0227">DNA damage</keyword>
<dbReference type="Proteomes" id="UP000732377">
    <property type="component" value="Unassembled WGS sequence"/>
</dbReference>
<evidence type="ECO:0000256" key="7">
    <source>
        <dbReference type="HAMAP-Rule" id="MF_00201"/>
    </source>
</evidence>
<organism evidence="9 10">
    <name type="scientific">Symbiobacterium thermophilum</name>
    <dbReference type="NCBI Taxonomy" id="2734"/>
    <lineage>
        <taxon>Bacteria</taxon>
        <taxon>Bacillati</taxon>
        <taxon>Bacillota</taxon>
        <taxon>Clostridia</taxon>
        <taxon>Eubacteriales</taxon>
        <taxon>Symbiobacteriaceae</taxon>
        <taxon>Symbiobacterium</taxon>
    </lineage>
</organism>
<dbReference type="PANTHER" id="PTHR33991">
    <property type="entry name" value="DNA REPAIR PROTEIN RECO"/>
    <property type="match status" value="1"/>
</dbReference>
<evidence type="ECO:0000256" key="5">
    <source>
        <dbReference type="ARBA" id="ARBA00023204"/>
    </source>
</evidence>
<evidence type="ECO:0000256" key="3">
    <source>
        <dbReference type="ARBA" id="ARBA00022763"/>
    </source>
</evidence>
<evidence type="ECO:0000256" key="6">
    <source>
        <dbReference type="ARBA" id="ARBA00033409"/>
    </source>
</evidence>
<name>A0A953I0T0_SYMTR</name>
<evidence type="ECO:0000256" key="1">
    <source>
        <dbReference type="ARBA" id="ARBA00007452"/>
    </source>
</evidence>
<dbReference type="Gene3D" id="2.40.50.140">
    <property type="entry name" value="Nucleic acid-binding proteins"/>
    <property type="match status" value="1"/>
</dbReference>
<evidence type="ECO:0000313" key="9">
    <source>
        <dbReference type="EMBL" id="MBY6276287.1"/>
    </source>
</evidence>
<evidence type="ECO:0000313" key="10">
    <source>
        <dbReference type="Proteomes" id="UP000732377"/>
    </source>
</evidence>
<dbReference type="Gene3D" id="1.20.1440.120">
    <property type="entry name" value="Recombination protein O, C-terminal domain"/>
    <property type="match status" value="1"/>
</dbReference>
<dbReference type="Pfam" id="PF11967">
    <property type="entry name" value="RecO_N"/>
    <property type="match status" value="1"/>
</dbReference>
<dbReference type="GO" id="GO:0006310">
    <property type="term" value="P:DNA recombination"/>
    <property type="evidence" value="ECO:0007669"/>
    <property type="project" value="UniProtKB-UniRule"/>
</dbReference>
<dbReference type="GO" id="GO:0043590">
    <property type="term" value="C:bacterial nucleoid"/>
    <property type="evidence" value="ECO:0007669"/>
    <property type="project" value="TreeGrafter"/>
</dbReference>
<dbReference type="InterPro" id="IPR012340">
    <property type="entry name" value="NA-bd_OB-fold"/>
</dbReference>
<evidence type="ECO:0000256" key="4">
    <source>
        <dbReference type="ARBA" id="ARBA00023172"/>
    </source>
</evidence>
<dbReference type="SUPFAM" id="SSF57863">
    <property type="entry name" value="ArfGap/RecO-like zinc finger"/>
    <property type="match status" value="1"/>
</dbReference>
<evidence type="ECO:0000256" key="2">
    <source>
        <dbReference type="ARBA" id="ARBA00021310"/>
    </source>
</evidence>
<sequence length="261" mass="29041">MQNGGGGYVALYNVDGIVIRVRNFQDADKIVVLLTREEGKVEAVARGARRPRNRFAAATQLFSHVRAQLFSGRSLDTLSQVEIVESFRQLREDLVRMAYATYACELVDALLPERQRQEAPYLLLLTSLHLWGEPDRDPEPLLRAFELKLLSMLGFRPSLTACVGCGSEAVQQNGGVRFAPILGGVLCPQCTDEGEGALRLSLGALETMKRLLDGDIRRAHMVRLSGELAAEIDRALSAYILARTERRLKSKEFLDTLRSAR</sequence>
<protein>
    <recommendedName>
        <fullName evidence="2 7">DNA repair protein RecO</fullName>
    </recommendedName>
    <alternativeName>
        <fullName evidence="6 7">Recombination protein O</fullName>
    </alternativeName>
</protein>
<reference evidence="9" key="1">
    <citation type="submission" date="2017-11" db="EMBL/GenBank/DDBJ databases">
        <title>Three new genomes from thermophilic consortium.</title>
        <authorList>
            <person name="Quaggio R."/>
            <person name="Amgarten D."/>
            <person name="Setubal J.C."/>
        </authorList>
    </citation>
    <scope>NUCLEOTIDE SEQUENCE</scope>
    <source>
        <strain evidence="9">ZCTH01-B2</strain>
    </source>
</reference>
<keyword evidence="4 7" id="KW-0233">DNA recombination</keyword>
<dbReference type="EMBL" id="PIUK01000070">
    <property type="protein sequence ID" value="MBY6276287.1"/>
    <property type="molecule type" value="Genomic_DNA"/>
</dbReference>
<dbReference type="AlphaFoldDB" id="A0A953I0T0"/>
<dbReference type="InterPro" id="IPR022572">
    <property type="entry name" value="DNA_rep/recomb_RecO_N"/>
</dbReference>
<accession>A0A953I0T0</accession>
<dbReference type="InterPro" id="IPR037278">
    <property type="entry name" value="ARFGAP/RecO"/>
</dbReference>
<dbReference type="Pfam" id="PF02565">
    <property type="entry name" value="RecO_C"/>
    <property type="match status" value="1"/>
</dbReference>
<evidence type="ECO:0000259" key="8">
    <source>
        <dbReference type="Pfam" id="PF11967"/>
    </source>
</evidence>
<comment type="function">
    <text evidence="7">Involved in DNA repair and RecF pathway recombination.</text>
</comment>
<dbReference type="InterPro" id="IPR003717">
    <property type="entry name" value="RecO"/>
</dbReference>
<proteinExistence type="inferred from homology"/>
<dbReference type="GO" id="GO:0006302">
    <property type="term" value="P:double-strand break repair"/>
    <property type="evidence" value="ECO:0007669"/>
    <property type="project" value="TreeGrafter"/>
</dbReference>
<dbReference type="NCBIfam" id="TIGR00613">
    <property type="entry name" value="reco"/>
    <property type="match status" value="1"/>
</dbReference>
<feature type="domain" description="DNA replication/recombination mediator RecO N-terminal" evidence="8">
    <location>
        <begin position="12"/>
        <end position="87"/>
    </location>
</feature>